<keyword evidence="7" id="KW-0694">RNA-binding</keyword>
<dbReference type="InterPro" id="IPR004114">
    <property type="entry name" value="THUMP_dom"/>
</dbReference>
<dbReference type="AlphaFoldDB" id="A4BHH9"/>
<dbReference type="GO" id="GO:0070043">
    <property type="term" value="F:rRNA (guanine-N7-)-methyltransferase activity"/>
    <property type="evidence" value="ECO:0007669"/>
    <property type="project" value="UniProtKB-UniRule"/>
</dbReference>
<evidence type="ECO:0000313" key="10">
    <source>
        <dbReference type="Proteomes" id="UP000005953"/>
    </source>
</evidence>
<dbReference type="CDD" id="cd11715">
    <property type="entry name" value="THUMP_AdoMetMT"/>
    <property type="match status" value="1"/>
</dbReference>
<gene>
    <name evidence="6" type="primary">rlmL</name>
    <name evidence="9" type="ORF">MED297_16594</name>
</gene>
<dbReference type="HOGENOM" id="CLU_014042_2_0_6"/>
<dbReference type="Gene3D" id="3.30.2130.30">
    <property type="match status" value="1"/>
</dbReference>
<keyword evidence="1 6" id="KW-0963">Cytoplasm</keyword>
<evidence type="ECO:0000256" key="4">
    <source>
        <dbReference type="ARBA" id="ARBA00022679"/>
    </source>
</evidence>
<dbReference type="Pfam" id="PF02926">
    <property type="entry name" value="THUMP"/>
    <property type="match status" value="1"/>
</dbReference>
<dbReference type="GO" id="GO:0052915">
    <property type="term" value="F:23S rRNA (guanine(2445)-N(2))-methyltransferase activity"/>
    <property type="evidence" value="ECO:0007669"/>
    <property type="project" value="UniProtKB-UniRule"/>
</dbReference>
<keyword evidence="5 6" id="KW-0949">S-adenosyl-L-methionine</keyword>
<dbReference type="OrthoDB" id="9809404at2"/>
<dbReference type="Pfam" id="PF22020">
    <property type="entry name" value="RlmL_1st"/>
    <property type="match status" value="1"/>
</dbReference>
<dbReference type="Pfam" id="PF01170">
    <property type="entry name" value="UPF0020"/>
    <property type="match status" value="1"/>
</dbReference>
<dbReference type="GO" id="GO:0005737">
    <property type="term" value="C:cytoplasm"/>
    <property type="evidence" value="ECO:0007669"/>
    <property type="project" value="UniProtKB-SubCell"/>
</dbReference>
<dbReference type="EC" id="2.1.1.264" evidence="6"/>
<dbReference type="InterPro" id="IPR029063">
    <property type="entry name" value="SAM-dependent_MTases_sf"/>
</dbReference>
<comment type="caution">
    <text evidence="9">The sequence shown here is derived from an EMBL/GenBank/DDBJ whole genome shotgun (WGS) entry which is preliminary data.</text>
</comment>
<evidence type="ECO:0000256" key="2">
    <source>
        <dbReference type="ARBA" id="ARBA00022552"/>
    </source>
</evidence>
<dbReference type="RefSeq" id="WP_008043615.1">
    <property type="nucleotide sequence ID" value="NZ_CH724150.1"/>
</dbReference>
<evidence type="ECO:0000256" key="5">
    <source>
        <dbReference type="ARBA" id="ARBA00022691"/>
    </source>
</evidence>
<name>A4BHH9_9GAMM</name>
<dbReference type="PANTHER" id="PTHR47313:SF1">
    <property type="entry name" value="RIBOSOMAL RNA LARGE SUBUNIT METHYLTRANSFERASE K_L"/>
    <property type="match status" value="1"/>
</dbReference>
<dbReference type="InterPro" id="IPR019614">
    <property type="entry name" value="SAM-dep_methyl-trfase"/>
</dbReference>
<dbReference type="CDD" id="cd02440">
    <property type="entry name" value="AdoMet_MTases"/>
    <property type="match status" value="1"/>
</dbReference>
<keyword evidence="10" id="KW-1185">Reference proteome</keyword>
<dbReference type="PROSITE" id="PS51165">
    <property type="entry name" value="THUMP"/>
    <property type="match status" value="1"/>
</dbReference>
<protein>
    <recommendedName>
        <fullName evidence="6">Ribosomal RNA large subunit methyltransferase K/L</fullName>
    </recommendedName>
    <domain>
        <recommendedName>
            <fullName evidence="6">23S rRNA m2G2445 methyltransferase</fullName>
            <ecNumber evidence="6">2.1.1.173</ecNumber>
        </recommendedName>
        <alternativeName>
            <fullName evidence="6">rRNA (guanine-N(2)-)-methyltransferase RlmL</fullName>
        </alternativeName>
    </domain>
    <domain>
        <recommendedName>
            <fullName evidence="6">23S rRNA m7G2069 methyltransferase</fullName>
            <ecNumber evidence="6">2.1.1.264</ecNumber>
        </recommendedName>
        <alternativeName>
            <fullName evidence="6">rRNA (guanine-N(7)-)-methyltransferase RlmK</fullName>
        </alternativeName>
    </domain>
</protein>
<comment type="catalytic activity">
    <reaction evidence="6">
        <text>guanosine(2445) in 23S rRNA + S-adenosyl-L-methionine = N(2)-methylguanosine(2445) in 23S rRNA + S-adenosyl-L-homocysteine + H(+)</text>
        <dbReference type="Rhea" id="RHEA:42740"/>
        <dbReference type="Rhea" id="RHEA-COMP:10215"/>
        <dbReference type="Rhea" id="RHEA-COMP:10216"/>
        <dbReference type="ChEBI" id="CHEBI:15378"/>
        <dbReference type="ChEBI" id="CHEBI:57856"/>
        <dbReference type="ChEBI" id="CHEBI:59789"/>
        <dbReference type="ChEBI" id="CHEBI:74269"/>
        <dbReference type="ChEBI" id="CHEBI:74481"/>
        <dbReference type="EC" id="2.1.1.173"/>
    </reaction>
</comment>
<dbReference type="SUPFAM" id="SSF53335">
    <property type="entry name" value="S-adenosyl-L-methionine-dependent methyltransferases"/>
    <property type="match status" value="2"/>
</dbReference>
<dbReference type="PANTHER" id="PTHR47313">
    <property type="entry name" value="RIBOSOMAL RNA LARGE SUBUNIT METHYLTRANSFERASE K/L"/>
    <property type="match status" value="1"/>
</dbReference>
<keyword evidence="4 6" id="KW-0808">Transferase</keyword>
<evidence type="ECO:0000256" key="1">
    <source>
        <dbReference type="ARBA" id="ARBA00022490"/>
    </source>
</evidence>
<proteinExistence type="inferred from homology"/>
<dbReference type="EMBL" id="AAOE01000021">
    <property type="protein sequence ID" value="EAR08377.1"/>
    <property type="molecule type" value="Genomic_DNA"/>
</dbReference>
<keyword evidence="3 6" id="KW-0489">Methyltransferase</keyword>
<dbReference type="Pfam" id="PF10672">
    <property type="entry name" value="Methyltrans_SAM"/>
    <property type="match status" value="1"/>
</dbReference>
<accession>A4BHH9</accession>
<dbReference type="HAMAP" id="MF_01858">
    <property type="entry name" value="23SrRNA_methyltr_KL"/>
    <property type="match status" value="1"/>
</dbReference>
<evidence type="ECO:0000256" key="3">
    <source>
        <dbReference type="ARBA" id="ARBA00022603"/>
    </source>
</evidence>
<reference evidence="9 10" key="1">
    <citation type="submission" date="2006-02" db="EMBL/GenBank/DDBJ databases">
        <authorList>
            <person name="Pinhassi J."/>
            <person name="Pedros-Alio C."/>
            <person name="Ferriera S."/>
            <person name="Johnson J."/>
            <person name="Kravitz S."/>
            <person name="Halpern A."/>
            <person name="Remington K."/>
            <person name="Beeson K."/>
            <person name="Tran B."/>
            <person name="Rogers Y.-H."/>
            <person name="Friedman R."/>
            <person name="Venter J.C."/>
        </authorList>
    </citation>
    <scope>NUCLEOTIDE SEQUENCE [LARGE SCALE GENOMIC DNA]</scope>
    <source>
        <strain evidence="9 10">MED297</strain>
    </source>
</reference>
<dbReference type="GO" id="GO:0003723">
    <property type="term" value="F:RNA binding"/>
    <property type="evidence" value="ECO:0007669"/>
    <property type="project" value="UniProtKB-UniRule"/>
</dbReference>
<keyword evidence="2 6" id="KW-0698">rRNA processing</keyword>
<dbReference type="STRING" id="314283.MED297_16594"/>
<evidence type="ECO:0000259" key="8">
    <source>
        <dbReference type="PROSITE" id="PS51165"/>
    </source>
</evidence>
<dbReference type="EC" id="2.1.1.173" evidence="6"/>
<dbReference type="Gene3D" id="3.30.750.80">
    <property type="entry name" value="RNA methyltransferase domain (HRMD) like"/>
    <property type="match status" value="1"/>
</dbReference>
<dbReference type="InterPro" id="IPR000241">
    <property type="entry name" value="RlmKL-like_Mtase"/>
</dbReference>
<dbReference type="InterPro" id="IPR017244">
    <property type="entry name" value="23SrRNA_methyltr_KL"/>
</dbReference>
<evidence type="ECO:0000313" key="9">
    <source>
        <dbReference type="EMBL" id="EAR08377.1"/>
    </source>
</evidence>
<dbReference type="PIRSF" id="PIRSF037618">
    <property type="entry name" value="RNA_Mtase_bacteria_prd"/>
    <property type="match status" value="1"/>
</dbReference>
<dbReference type="SMART" id="SM00981">
    <property type="entry name" value="THUMP"/>
    <property type="match status" value="1"/>
</dbReference>
<dbReference type="NCBIfam" id="NF008748">
    <property type="entry name" value="PRK11783.1"/>
    <property type="match status" value="1"/>
</dbReference>
<feature type="domain" description="THUMP" evidence="8">
    <location>
        <begin position="48"/>
        <end position="159"/>
    </location>
</feature>
<dbReference type="Gene3D" id="3.40.50.150">
    <property type="entry name" value="Vaccinia Virus protein VP39"/>
    <property type="match status" value="2"/>
</dbReference>
<comment type="catalytic activity">
    <reaction evidence="6">
        <text>guanosine(2069) in 23S rRNA + S-adenosyl-L-methionine = N(2)-methylguanosine(2069) in 23S rRNA + S-adenosyl-L-homocysteine + H(+)</text>
        <dbReference type="Rhea" id="RHEA:43772"/>
        <dbReference type="Rhea" id="RHEA-COMP:10688"/>
        <dbReference type="Rhea" id="RHEA-COMP:10689"/>
        <dbReference type="ChEBI" id="CHEBI:15378"/>
        <dbReference type="ChEBI" id="CHEBI:57856"/>
        <dbReference type="ChEBI" id="CHEBI:59789"/>
        <dbReference type="ChEBI" id="CHEBI:74269"/>
        <dbReference type="ChEBI" id="CHEBI:74481"/>
        <dbReference type="EC" id="2.1.1.264"/>
    </reaction>
</comment>
<comment type="similarity">
    <text evidence="6">Belongs to the methyltransferase superfamily. RlmKL family.</text>
</comment>
<sequence>MTANQTTRFWVTCPQGVHGLLKQEIATLTDASVGDWHKGVEFTGSLKDAYRVCLWSRLANRVYAALGESHEVSFDALQALVSSVNWDEHLRPSGTLKVVFTGRLPEIRDTRFGAQKVKDWVVDQIRERHGVRPNVDPQNPDLTIFAQVARKKLFLGIELTGESLHRRGYRQATGPAPIKENLAAAILLASDWPARAKRGESFLDLMCGSGTLVTEAAMIAADYAPGLGRTQFGFERWLQHSVNDWRELLGEARERREAGRETMPVVLGYDADGGVIASANATLEKLGLEKQARCYHRSLAEWTLPTHWALTPGLWVSNPPYGERLGDKPTLLRTYRRIGEIAREQLNGWELGMLTSDDILAREIGFKPHDKRRLFNGPIETTYYQFHVDEAQKASAPANNEQVEAFRNRLLKNRKQLKKWVNRENLEAYRLYDADIPEFALAIDVYGQALHVQEYAPPKTVPEHKAQQRLLQAVDALSDVMELPVSKIAVKRRERQKGTRQYEKNDARNESFTVTEYGVTLKVNLHDYLDTGLFLDHRNMRKKVQETARGKRVLNLFCYTGAFTAHAYAGGAASTTSVDLSKTYLAWAKDNLQLNGGKAGPNHRFIHSDCLQWLSESKDTFDLIIMDPPTFSNSARMKDTLDVQRDHEFLVDHAMKLLSPDGVLIFSNNYRKFYLDDRLYEAYAVQDVTGQSVPKDFTRSRPHRCFEIRHKPA</sequence>
<evidence type="ECO:0000256" key="6">
    <source>
        <dbReference type="HAMAP-Rule" id="MF_01858"/>
    </source>
</evidence>
<dbReference type="InterPro" id="IPR054170">
    <property type="entry name" value="RlmL_1st"/>
</dbReference>
<organism evidence="9 10">
    <name type="scientific">Reinekea blandensis MED297</name>
    <dbReference type="NCBI Taxonomy" id="314283"/>
    <lineage>
        <taxon>Bacteria</taxon>
        <taxon>Pseudomonadati</taxon>
        <taxon>Pseudomonadota</taxon>
        <taxon>Gammaproteobacteria</taxon>
        <taxon>Oceanospirillales</taxon>
        <taxon>Saccharospirillaceae</taxon>
        <taxon>Reinekea</taxon>
    </lineage>
</organism>
<evidence type="ECO:0000256" key="7">
    <source>
        <dbReference type="PROSITE-ProRule" id="PRU00529"/>
    </source>
</evidence>
<dbReference type="Proteomes" id="UP000005953">
    <property type="component" value="Unassembled WGS sequence"/>
</dbReference>
<comment type="function">
    <text evidence="6">Specifically methylates the guanine in position 2445 (m2G2445) and the guanine in position 2069 (m7G2069) of 23S rRNA.</text>
</comment>
<comment type="subcellular location">
    <subcellularLocation>
        <location evidence="6">Cytoplasm</location>
    </subcellularLocation>
</comment>